<keyword evidence="3" id="KW-1185">Reference proteome</keyword>
<gene>
    <name evidence="2" type="ORF">CLCHR_08090</name>
    <name evidence="1" type="ORF">GKZ28_10025</name>
</gene>
<evidence type="ECO:0000313" key="2">
    <source>
        <dbReference type="EMBL" id="OPJ65419.1"/>
    </source>
</evidence>
<proteinExistence type="predicted"/>
<dbReference type="EMBL" id="MZGT01000008">
    <property type="protein sequence ID" value="OPJ65419.1"/>
    <property type="molecule type" value="Genomic_DNA"/>
</dbReference>
<protein>
    <submittedName>
        <fullName evidence="2">Uncharacterized protein</fullName>
    </submittedName>
</protein>
<dbReference type="EMBL" id="WSRQ01000013">
    <property type="protein sequence ID" value="MVX64026.1"/>
    <property type="molecule type" value="Genomic_DNA"/>
</dbReference>
<organism evidence="2 3">
    <name type="scientific">Clostridium chromiireducens</name>
    <dbReference type="NCBI Taxonomy" id="225345"/>
    <lineage>
        <taxon>Bacteria</taxon>
        <taxon>Bacillati</taxon>
        <taxon>Bacillota</taxon>
        <taxon>Clostridia</taxon>
        <taxon>Eubacteriales</taxon>
        <taxon>Clostridiaceae</taxon>
        <taxon>Clostridium</taxon>
    </lineage>
</organism>
<reference evidence="1" key="2">
    <citation type="submission" date="2019-12" db="EMBL/GenBank/DDBJ databases">
        <title>Microbes associate with the intestines of laboratory mice.</title>
        <authorList>
            <person name="Navarre W."/>
            <person name="Wong E."/>
        </authorList>
    </citation>
    <scope>NUCLEOTIDE SEQUENCE</scope>
    <source>
        <strain evidence="1">NM79_F5</strain>
    </source>
</reference>
<reference evidence="2 3" key="1">
    <citation type="submission" date="2017-03" db="EMBL/GenBank/DDBJ databases">
        <title>Genome sequence of Clostridium chromiireducens DSM 23318.</title>
        <authorList>
            <person name="Poehlein A."/>
            <person name="Daniel R."/>
        </authorList>
    </citation>
    <scope>NUCLEOTIDE SEQUENCE [LARGE SCALE GENOMIC DNA]</scope>
    <source>
        <strain evidence="2 3">DSM 23318</strain>
    </source>
</reference>
<name>A0A1V4IZU3_9CLOT</name>
<dbReference type="STRING" id="225345.CLCHR_08090"/>
<dbReference type="Proteomes" id="UP000191056">
    <property type="component" value="Unassembled WGS sequence"/>
</dbReference>
<comment type="caution">
    <text evidence="2">The sequence shown here is derived from an EMBL/GenBank/DDBJ whole genome shotgun (WGS) entry which is preliminary data.</text>
</comment>
<sequence length="46" mass="5415">MDKEEVIIKNKFNALTASEILRELYSKELDSKKNILEYIDITRVLS</sequence>
<dbReference type="Proteomes" id="UP000656077">
    <property type="component" value="Unassembled WGS sequence"/>
</dbReference>
<evidence type="ECO:0000313" key="3">
    <source>
        <dbReference type="Proteomes" id="UP000191056"/>
    </source>
</evidence>
<accession>A0A1V4IZU3</accession>
<evidence type="ECO:0000313" key="1">
    <source>
        <dbReference type="EMBL" id="MVX64026.1"/>
    </source>
</evidence>
<dbReference type="RefSeq" id="WP_160359069.1">
    <property type="nucleotide sequence ID" value="NZ_MZGT01000008.1"/>
</dbReference>
<dbReference type="AlphaFoldDB" id="A0A1V4IZU3"/>